<reference evidence="9" key="1">
    <citation type="journal article" date="2019" name="Int. J. Syst. Evol. Microbiol.">
        <title>The Global Catalogue of Microorganisms (GCM) 10K type strain sequencing project: providing services to taxonomists for standard genome sequencing and annotation.</title>
        <authorList>
            <consortium name="The Broad Institute Genomics Platform"/>
            <consortium name="The Broad Institute Genome Sequencing Center for Infectious Disease"/>
            <person name="Wu L."/>
            <person name="Ma J."/>
        </authorList>
    </citation>
    <scope>NUCLEOTIDE SEQUENCE [LARGE SCALE GENOMIC DNA]</scope>
    <source>
        <strain evidence="9">CCUG 59858</strain>
    </source>
</reference>
<evidence type="ECO:0000256" key="5">
    <source>
        <dbReference type="ARBA" id="ARBA00022801"/>
    </source>
</evidence>
<evidence type="ECO:0000256" key="2">
    <source>
        <dbReference type="ARBA" id="ARBA00006676"/>
    </source>
</evidence>
<dbReference type="PANTHER" id="PTHR11409:SF43">
    <property type="entry name" value="ADENOSINE DEAMINASE"/>
    <property type="match status" value="1"/>
</dbReference>
<keyword evidence="4" id="KW-0479">Metal-binding</keyword>
<dbReference type="EMBL" id="JBHSAB010000012">
    <property type="protein sequence ID" value="MFC3908769.1"/>
    <property type="molecule type" value="Genomic_DNA"/>
</dbReference>
<dbReference type="Pfam" id="PF00962">
    <property type="entry name" value="A_deaminase"/>
    <property type="match status" value="1"/>
</dbReference>
<keyword evidence="5" id="KW-0378">Hydrolase</keyword>
<evidence type="ECO:0000313" key="9">
    <source>
        <dbReference type="Proteomes" id="UP001595758"/>
    </source>
</evidence>
<comment type="cofactor">
    <cofactor evidence="1">
        <name>Zn(2+)</name>
        <dbReference type="ChEBI" id="CHEBI:29105"/>
    </cofactor>
</comment>
<evidence type="ECO:0000256" key="3">
    <source>
        <dbReference type="ARBA" id="ARBA00012784"/>
    </source>
</evidence>
<protein>
    <recommendedName>
        <fullName evidence="3">adenosine deaminase</fullName>
        <ecNumber evidence="3">3.5.4.4</ecNumber>
    </recommendedName>
</protein>
<comment type="caution">
    <text evidence="8">The sequence shown here is derived from an EMBL/GenBank/DDBJ whole genome shotgun (WGS) entry which is preliminary data.</text>
</comment>
<proteinExistence type="inferred from homology"/>
<dbReference type="PANTHER" id="PTHR11409">
    <property type="entry name" value="ADENOSINE DEAMINASE"/>
    <property type="match status" value="1"/>
</dbReference>
<evidence type="ECO:0000259" key="7">
    <source>
        <dbReference type="Pfam" id="PF00962"/>
    </source>
</evidence>
<keyword evidence="9" id="KW-1185">Reference proteome</keyword>
<dbReference type="InterPro" id="IPR032466">
    <property type="entry name" value="Metal_Hydrolase"/>
</dbReference>
<evidence type="ECO:0000256" key="6">
    <source>
        <dbReference type="ARBA" id="ARBA00022833"/>
    </source>
</evidence>
<name>A0ABV8CFM4_9GAMM</name>
<evidence type="ECO:0000256" key="4">
    <source>
        <dbReference type="ARBA" id="ARBA00022723"/>
    </source>
</evidence>
<dbReference type="EC" id="3.5.4.4" evidence="3"/>
<evidence type="ECO:0000313" key="8">
    <source>
        <dbReference type="EMBL" id="MFC3908769.1"/>
    </source>
</evidence>
<dbReference type="InterPro" id="IPR001365">
    <property type="entry name" value="A_deaminase_dom"/>
</dbReference>
<evidence type="ECO:0000256" key="1">
    <source>
        <dbReference type="ARBA" id="ARBA00001947"/>
    </source>
</evidence>
<keyword evidence="6" id="KW-0862">Zinc</keyword>
<accession>A0ABV8CFM4</accession>
<dbReference type="Proteomes" id="UP001595758">
    <property type="component" value="Unassembled WGS sequence"/>
</dbReference>
<sequence length="475" mass="53541">MPCHADVLTEFAKVKSELNALYAFLKDMPKGGELHYHLAGGAYPETMLSVAAKEDYCLNKQSLAMTRPTHDCTGIKSSDLTKQPELYAKTIKAWSMKDFIPGKESGHDHFFATFYKFMYVVADNHVPLLAEIMTRAANQNEVYMEIMVMPDNAKSTAIATEPVNVSDYDALRKQLLADPKFMAEIDNTVAKSEALLPDTLRYLGCDKNPGQPVCQLSVRFQYHVLREQPLEKVFPQALHAFEAAERSPAIVGVNLVQAEDGIISLRDYHEQMKIFGYMHKLYPNVRIALHAGELAMGDVMPENLRFHIQDAITTGHADRIGHGVDIAYENNAEQLTSYMAAKPIPVEVNLVSNQKILKVKGLKCPLKYYLAHQVPVVLSTDDEGVLRTDLTSQYVEAVMEHDVDYPTLKQISRNALTYSFLPGQNLWTNPRKATRVAACEDLSSDNCQQFVKDSEKARLQRQLELKFIEFEKGYK</sequence>
<comment type="similarity">
    <text evidence="2">Belongs to the metallo-dependent hydrolases superfamily. Adenosine and AMP deaminases family.</text>
</comment>
<dbReference type="SUPFAM" id="SSF51556">
    <property type="entry name" value="Metallo-dependent hydrolases"/>
    <property type="match status" value="1"/>
</dbReference>
<organism evidence="8 9">
    <name type="scientific">Legionella dresdenensis</name>
    <dbReference type="NCBI Taxonomy" id="450200"/>
    <lineage>
        <taxon>Bacteria</taxon>
        <taxon>Pseudomonadati</taxon>
        <taxon>Pseudomonadota</taxon>
        <taxon>Gammaproteobacteria</taxon>
        <taxon>Legionellales</taxon>
        <taxon>Legionellaceae</taxon>
        <taxon>Legionella</taxon>
    </lineage>
</organism>
<feature type="domain" description="Adenosine deaminase" evidence="7">
    <location>
        <begin position="104"/>
        <end position="423"/>
    </location>
</feature>
<gene>
    <name evidence="8" type="ORF">ACFORL_06720</name>
</gene>
<dbReference type="InterPro" id="IPR006330">
    <property type="entry name" value="Ado/ade_deaminase"/>
</dbReference>
<dbReference type="Gene3D" id="3.20.20.140">
    <property type="entry name" value="Metal-dependent hydrolases"/>
    <property type="match status" value="1"/>
</dbReference>